<dbReference type="PANTHER" id="PTHR30143">
    <property type="entry name" value="ACID HYDRATASE"/>
    <property type="match status" value="1"/>
</dbReference>
<evidence type="ECO:0000313" key="2">
    <source>
        <dbReference type="Proteomes" id="UP000321328"/>
    </source>
</evidence>
<dbReference type="Proteomes" id="UP000321328">
    <property type="component" value="Unassembled WGS sequence"/>
</dbReference>
<sequence>MTDPQAIADALIAAERDRTPITPFTRTLPFLDAETAYKAQTIMVDHRLQAGERLIGAKLGLTSKVKRTALGIDEPVHGRLTSGMMIPPGEPVRLDELIHPHAEPEIAFLIGRRIEAPTTVAGVLAATEAVLGAVEVGDSRYRQPFRLPDSVADNAGAARVVLGGNARRPNELEDLCVLGCLFRHRHGLTTAAGGAAMGHPAAAVAWLVHTLGARGECLEAGSVVLSGGLTASVPLLTYGVVTAEFDGLGSVVAHCR</sequence>
<organism evidence="1 2">
    <name type="scientific">Pseudonocardia asaccharolytica DSM 44247 = NBRC 16224</name>
    <dbReference type="NCBI Taxonomy" id="1123024"/>
    <lineage>
        <taxon>Bacteria</taxon>
        <taxon>Bacillati</taxon>
        <taxon>Actinomycetota</taxon>
        <taxon>Actinomycetes</taxon>
        <taxon>Pseudonocardiales</taxon>
        <taxon>Pseudonocardiaceae</taxon>
        <taxon>Pseudonocardia</taxon>
    </lineage>
</organism>
<dbReference type="GO" id="GO:0005737">
    <property type="term" value="C:cytoplasm"/>
    <property type="evidence" value="ECO:0007669"/>
    <property type="project" value="TreeGrafter"/>
</dbReference>
<gene>
    <name evidence="1" type="ORF">PA7_26610</name>
</gene>
<dbReference type="PANTHER" id="PTHR30143:SF0">
    <property type="entry name" value="2-KETO-4-PENTENOATE HYDRATASE"/>
    <property type="match status" value="1"/>
</dbReference>
<dbReference type="InterPro" id="IPR050772">
    <property type="entry name" value="Hydratase-Decarb/MhpD_sf"/>
</dbReference>
<comment type="caution">
    <text evidence="1">The sequence shown here is derived from an EMBL/GenBank/DDBJ whole genome shotgun (WGS) entry which is preliminary data.</text>
</comment>
<dbReference type="SUPFAM" id="SSF56529">
    <property type="entry name" value="FAH"/>
    <property type="match status" value="1"/>
</dbReference>
<dbReference type="AlphaFoldDB" id="A0A511D5F9"/>
<protein>
    <submittedName>
        <fullName evidence="1">2-keto-4-pentenoate hydratase</fullName>
    </submittedName>
</protein>
<proteinExistence type="predicted"/>
<dbReference type="OrthoDB" id="9792137at2"/>
<dbReference type="STRING" id="1123024.GCA_000423625_01741"/>
<dbReference type="InterPro" id="IPR036663">
    <property type="entry name" value="Fumarylacetoacetase_C_sf"/>
</dbReference>
<evidence type="ECO:0000313" key="1">
    <source>
        <dbReference type="EMBL" id="GEL18824.1"/>
    </source>
</evidence>
<dbReference type="Gene3D" id="3.90.850.10">
    <property type="entry name" value="Fumarylacetoacetase-like, C-terminal domain"/>
    <property type="match status" value="1"/>
</dbReference>
<dbReference type="RefSeq" id="WP_028929701.1">
    <property type="nucleotide sequence ID" value="NZ_AUII01000005.1"/>
</dbReference>
<reference evidence="1 2" key="1">
    <citation type="submission" date="2019-07" db="EMBL/GenBank/DDBJ databases">
        <title>Whole genome shotgun sequence of Pseudonocardia asaccharolytica NBRC 16224.</title>
        <authorList>
            <person name="Hosoyama A."/>
            <person name="Uohara A."/>
            <person name="Ohji S."/>
            <person name="Ichikawa N."/>
        </authorList>
    </citation>
    <scope>NUCLEOTIDE SEQUENCE [LARGE SCALE GENOMIC DNA]</scope>
    <source>
        <strain evidence="1 2">NBRC 16224</strain>
    </source>
</reference>
<keyword evidence="2" id="KW-1185">Reference proteome</keyword>
<dbReference type="GO" id="GO:0008684">
    <property type="term" value="F:2-oxopent-4-enoate hydratase activity"/>
    <property type="evidence" value="ECO:0007669"/>
    <property type="project" value="TreeGrafter"/>
</dbReference>
<accession>A0A511D5F9</accession>
<name>A0A511D5F9_9PSEU</name>
<dbReference type="EMBL" id="BJVI01000026">
    <property type="protein sequence ID" value="GEL18824.1"/>
    <property type="molecule type" value="Genomic_DNA"/>
</dbReference>